<accession>A0A0A9HAI0</accession>
<reference evidence="1" key="1">
    <citation type="submission" date="2014-09" db="EMBL/GenBank/DDBJ databases">
        <authorList>
            <person name="Magalhaes I.L.F."/>
            <person name="Oliveira U."/>
            <person name="Santos F.R."/>
            <person name="Vidigal T.H.D.A."/>
            <person name="Brescovit A.D."/>
            <person name="Santos A.J."/>
        </authorList>
    </citation>
    <scope>NUCLEOTIDE SEQUENCE</scope>
    <source>
        <tissue evidence="1">Shoot tissue taken approximately 20 cm above the soil surface</tissue>
    </source>
</reference>
<evidence type="ECO:0000313" key="1">
    <source>
        <dbReference type="EMBL" id="JAE32824.1"/>
    </source>
</evidence>
<name>A0A0A9HAI0_ARUDO</name>
<reference evidence="1" key="2">
    <citation type="journal article" date="2015" name="Data Brief">
        <title>Shoot transcriptome of the giant reed, Arundo donax.</title>
        <authorList>
            <person name="Barrero R.A."/>
            <person name="Guerrero F.D."/>
            <person name="Moolhuijzen P."/>
            <person name="Goolsby J.A."/>
            <person name="Tidwell J."/>
            <person name="Bellgard S.E."/>
            <person name="Bellgard M.I."/>
        </authorList>
    </citation>
    <scope>NUCLEOTIDE SEQUENCE</scope>
    <source>
        <tissue evidence="1">Shoot tissue taken approximately 20 cm above the soil surface</tissue>
    </source>
</reference>
<sequence length="77" mass="8776">MEISSSPECEFFMGLAVLKRCWTSHCLQRRGLQHPEFFLICLQKDETLVSCVFSWQVLQVLVVVSLGQPIIVYMIGG</sequence>
<dbReference type="EMBL" id="GBRH01165072">
    <property type="protein sequence ID" value="JAE32824.1"/>
    <property type="molecule type" value="Transcribed_RNA"/>
</dbReference>
<organism evidence="1">
    <name type="scientific">Arundo donax</name>
    <name type="common">Giant reed</name>
    <name type="synonym">Donax arundinaceus</name>
    <dbReference type="NCBI Taxonomy" id="35708"/>
    <lineage>
        <taxon>Eukaryota</taxon>
        <taxon>Viridiplantae</taxon>
        <taxon>Streptophyta</taxon>
        <taxon>Embryophyta</taxon>
        <taxon>Tracheophyta</taxon>
        <taxon>Spermatophyta</taxon>
        <taxon>Magnoliopsida</taxon>
        <taxon>Liliopsida</taxon>
        <taxon>Poales</taxon>
        <taxon>Poaceae</taxon>
        <taxon>PACMAD clade</taxon>
        <taxon>Arundinoideae</taxon>
        <taxon>Arundineae</taxon>
        <taxon>Arundo</taxon>
    </lineage>
</organism>
<proteinExistence type="predicted"/>
<dbReference type="AlphaFoldDB" id="A0A0A9HAI0"/>
<protein>
    <submittedName>
        <fullName evidence="1">Uncharacterized protein</fullName>
    </submittedName>
</protein>